<gene>
    <name evidence="2" type="ORF">ABQJ54_03080</name>
</gene>
<feature type="chain" id="PRO_5046161410" description="Lipoprotein" evidence="1">
    <location>
        <begin position="19"/>
        <end position="72"/>
    </location>
</feature>
<protein>
    <recommendedName>
        <fullName evidence="4">Lipoprotein</fullName>
    </recommendedName>
</protein>
<feature type="signal peptide" evidence="1">
    <location>
        <begin position="1"/>
        <end position="18"/>
    </location>
</feature>
<dbReference type="Proteomes" id="UP001556220">
    <property type="component" value="Unassembled WGS sequence"/>
</dbReference>
<proteinExistence type="predicted"/>
<evidence type="ECO:0000313" key="3">
    <source>
        <dbReference type="Proteomes" id="UP001556220"/>
    </source>
</evidence>
<reference evidence="2 3" key="1">
    <citation type="submission" date="2024-06" db="EMBL/GenBank/DDBJ databases">
        <authorList>
            <person name="Woo H."/>
        </authorList>
    </citation>
    <scope>NUCLEOTIDE SEQUENCE [LARGE SCALE GENOMIC DNA]</scope>
    <source>
        <strain evidence="2 3">Si-c</strain>
    </source>
</reference>
<comment type="caution">
    <text evidence="2">The sequence shown here is derived from an EMBL/GenBank/DDBJ whole genome shotgun (WGS) entry which is preliminary data.</text>
</comment>
<dbReference type="RefSeq" id="WP_367852793.1">
    <property type="nucleotide sequence ID" value="NZ_JBFOHK010000001.1"/>
</dbReference>
<evidence type="ECO:0000256" key="1">
    <source>
        <dbReference type="SAM" id="SignalP"/>
    </source>
</evidence>
<evidence type="ECO:0008006" key="4">
    <source>
        <dbReference type="Google" id="ProtNLM"/>
    </source>
</evidence>
<accession>A0ABV3QA67</accession>
<evidence type="ECO:0000313" key="2">
    <source>
        <dbReference type="EMBL" id="MEW9570719.1"/>
    </source>
</evidence>
<keyword evidence="3" id="KW-1185">Reference proteome</keyword>
<keyword evidence="1" id="KW-0732">Signal</keyword>
<sequence>MLKLTMAGLAGLCLAACASQPLDHDLLRLHAERNCRVRAAVSPAYAVDSTGIGLRNVAFDRCMRAAEIAKAR</sequence>
<organism evidence="2 3">
    <name type="scientific">Rhodanobacter lycopersici</name>
    <dbReference type="NCBI Taxonomy" id="3162487"/>
    <lineage>
        <taxon>Bacteria</taxon>
        <taxon>Pseudomonadati</taxon>
        <taxon>Pseudomonadota</taxon>
        <taxon>Gammaproteobacteria</taxon>
        <taxon>Lysobacterales</taxon>
        <taxon>Rhodanobacteraceae</taxon>
        <taxon>Rhodanobacter</taxon>
    </lineage>
</organism>
<dbReference type="EMBL" id="JBFOHK010000001">
    <property type="protein sequence ID" value="MEW9570719.1"/>
    <property type="molecule type" value="Genomic_DNA"/>
</dbReference>
<name>A0ABV3QA67_9GAMM</name>